<dbReference type="STRING" id="1166337.SAMN05192580_2068"/>
<dbReference type="EMBL" id="FOZG01000002">
    <property type="protein sequence ID" value="SFR96740.1"/>
    <property type="molecule type" value="Genomic_DNA"/>
</dbReference>
<dbReference type="RefSeq" id="WP_093314289.1">
    <property type="nucleotide sequence ID" value="NZ_FOZG01000002.1"/>
</dbReference>
<dbReference type="OrthoDB" id="9152892at2"/>
<name>A0A1I6L0L0_9SPHN</name>
<accession>A0A1I6L0L0</accession>
<protein>
    <submittedName>
        <fullName evidence="1">Transmembrane transcriptional regulator (Anti-sigma factor RsiW)</fullName>
    </submittedName>
</protein>
<evidence type="ECO:0000313" key="1">
    <source>
        <dbReference type="EMBL" id="SFR96740.1"/>
    </source>
</evidence>
<evidence type="ECO:0000313" key="2">
    <source>
        <dbReference type="Proteomes" id="UP000198824"/>
    </source>
</evidence>
<sequence>MQGEPVSAFELDAYVDGELDLERRLVVEDHLARNADASMRVMADLRARTALRLIDAQRSEPSAEAQALAARLTAHLAGRGRMGWFGRGGLIAATFAASIGLATLLPTREVQASPPSYIADAVMSYRTSLLRMAMASQAESRVLDARDVRRFTRIRVPTLPDGWQIQDVQIFPSDEGPALQLLVRTADAQTVSIFAVRSNEAAPVRPTTIRRGNTSVAYWRHGPVAYALTGLEAPEALDVAAEDLADNRLH</sequence>
<keyword evidence="2" id="KW-1185">Reference proteome</keyword>
<organism evidence="1 2">
    <name type="scientific">Sphingomonas jatrophae</name>
    <dbReference type="NCBI Taxonomy" id="1166337"/>
    <lineage>
        <taxon>Bacteria</taxon>
        <taxon>Pseudomonadati</taxon>
        <taxon>Pseudomonadota</taxon>
        <taxon>Alphaproteobacteria</taxon>
        <taxon>Sphingomonadales</taxon>
        <taxon>Sphingomonadaceae</taxon>
        <taxon>Sphingomonas</taxon>
    </lineage>
</organism>
<dbReference type="AlphaFoldDB" id="A0A1I6L0L0"/>
<reference evidence="1 2" key="1">
    <citation type="submission" date="2016-10" db="EMBL/GenBank/DDBJ databases">
        <authorList>
            <person name="de Groot N.N."/>
        </authorList>
    </citation>
    <scope>NUCLEOTIDE SEQUENCE [LARGE SCALE GENOMIC DNA]</scope>
    <source>
        <strain evidence="1 2">S5-249</strain>
    </source>
</reference>
<gene>
    <name evidence="1" type="ORF">SAMN05192580_2068</name>
</gene>
<dbReference type="Proteomes" id="UP000198824">
    <property type="component" value="Unassembled WGS sequence"/>
</dbReference>
<proteinExistence type="predicted"/>
<keyword evidence="1" id="KW-0812">Transmembrane</keyword>
<keyword evidence="1" id="KW-0472">Membrane</keyword>